<dbReference type="InterPro" id="IPR029044">
    <property type="entry name" value="Nucleotide-diphossugar_trans"/>
</dbReference>
<reference evidence="2" key="1">
    <citation type="journal article" date="2014" name="Int. J. Syst. Evol. Microbiol.">
        <title>Complete genome sequence of Corynebacterium casei LMG S-19264T (=DSM 44701T), isolated from a smear-ripened cheese.</title>
        <authorList>
            <consortium name="US DOE Joint Genome Institute (JGI-PGF)"/>
            <person name="Walter F."/>
            <person name="Albersmeier A."/>
            <person name="Kalinowski J."/>
            <person name="Ruckert C."/>
        </authorList>
    </citation>
    <scope>NUCLEOTIDE SEQUENCE</scope>
    <source>
        <strain evidence="2">CGMCC 1.12924</strain>
    </source>
</reference>
<dbReference type="CDD" id="cd04186">
    <property type="entry name" value="GT_2_like_c"/>
    <property type="match status" value="1"/>
</dbReference>
<comment type="caution">
    <text evidence="2">The sequence shown here is derived from an EMBL/GenBank/DDBJ whole genome shotgun (WGS) entry which is preliminary data.</text>
</comment>
<dbReference type="Proteomes" id="UP000652231">
    <property type="component" value="Unassembled WGS sequence"/>
</dbReference>
<dbReference type="Gene3D" id="3.90.550.10">
    <property type="entry name" value="Spore Coat Polysaccharide Biosynthesis Protein SpsA, Chain A"/>
    <property type="match status" value="1"/>
</dbReference>
<dbReference type="InterPro" id="IPR001173">
    <property type="entry name" value="Glyco_trans_2-like"/>
</dbReference>
<name>A0A8J2YBA4_9FLAO</name>
<keyword evidence="2" id="KW-0808">Transferase</keyword>
<dbReference type="EMBL" id="BMGK01000013">
    <property type="protein sequence ID" value="GGE00979.1"/>
    <property type="molecule type" value="Genomic_DNA"/>
</dbReference>
<dbReference type="GO" id="GO:0016740">
    <property type="term" value="F:transferase activity"/>
    <property type="evidence" value="ECO:0007669"/>
    <property type="project" value="UniProtKB-KW"/>
</dbReference>
<sequence length="383" mass="43171">MQLSVIILNYNVSYFLRQCVLTVQEALVGIDSEIIIVDNHSSDDSCAMVKKYFPEIKLVENKENVGFSKANNQGVAIAKGAYVCILNPDIAVPKNVFKKSLEFANTKSDLGALGVRLIDGTGNFLPESKRNIPKPKVVFNKITGIKSTKNSYYASQIDQTEIGEVSVLVGAFMLLKTTVYKEVDGFDEDYFMYGEDIDLSFKLLKAGYKNYYLGDITVLHYKGESTTKDKTYLKRFYGAMHIFYKKHFKSNSIFKTLVFLGVSMAKFVNIFRNSSSVSTSNNPENYFLLSDNIGFLKKLSKASEIELKSLSKSAVTDVKTFNSYFIFDANYISYEKIFKAMDFLKNKGNTFRIRPVDSDFIIGSDSSNTKGDVFDFSNDQVTK</sequence>
<evidence type="ECO:0000313" key="3">
    <source>
        <dbReference type="Proteomes" id="UP000652231"/>
    </source>
</evidence>
<dbReference type="RefSeq" id="WP_188443162.1">
    <property type="nucleotide sequence ID" value="NZ_BMGK01000013.1"/>
</dbReference>
<dbReference type="PANTHER" id="PTHR43179:SF7">
    <property type="entry name" value="RHAMNOSYLTRANSFERASE WBBL"/>
    <property type="match status" value="1"/>
</dbReference>
<keyword evidence="3" id="KW-1185">Reference proteome</keyword>
<dbReference type="Pfam" id="PF00535">
    <property type="entry name" value="Glycos_transf_2"/>
    <property type="match status" value="1"/>
</dbReference>
<dbReference type="SUPFAM" id="SSF53448">
    <property type="entry name" value="Nucleotide-diphospho-sugar transferases"/>
    <property type="match status" value="1"/>
</dbReference>
<evidence type="ECO:0000313" key="2">
    <source>
        <dbReference type="EMBL" id="GGE00979.1"/>
    </source>
</evidence>
<accession>A0A8J2YBA4</accession>
<reference evidence="2" key="2">
    <citation type="submission" date="2020-09" db="EMBL/GenBank/DDBJ databases">
        <authorList>
            <person name="Sun Q."/>
            <person name="Zhou Y."/>
        </authorList>
    </citation>
    <scope>NUCLEOTIDE SEQUENCE</scope>
    <source>
        <strain evidence="2">CGMCC 1.12924</strain>
    </source>
</reference>
<protein>
    <submittedName>
        <fullName evidence="2">Glycosyl transferase family 2</fullName>
    </submittedName>
</protein>
<proteinExistence type="predicted"/>
<feature type="domain" description="Glycosyltransferase 2-like" evidence="1">
    <location>
        <begin position="4"/>
        <end position="182"/>
    </location>
</feature>
<gene>
    <name evidence="2" type="ORF">GCM10011312_25510</name>
</gene>
<organism evidence="2 3">
    <name type="scientific">Planktosalinus lacus</name>
    <dbReference type="NCBI Taxonomy" id="1526573"/>
    <lineage>
        <taxon>Bacteria</taxon>
        <taxon>Pseudomonadati</taxon>
        <taxon>Bacteroidota</taxon>
        <taxon>Flavobacteriia</taxon>
        <taxon>Flavobacteriales</taxon>
        <taxon>Flavobacteriaceae</taxon>
        <taxon>Planktosalinus</taxon>
    </lineage>
</organism>
<evidence type="ECO:0000259" key="1">
    <source>
        <dbReference type="Pfam" id="PF00535"/>
    </source>
</evidence>
<dbReference type="PANTHER" id="PTHR43179">
    <property type="entry name" value="RHAMNOSYLTRANSFERASE WBBL"/>
    <property type="match status" value="1"/>
</dbReference>
<dbReference type="AlphaFoldDB" id="A0A8J2YBA4"/>